<accession>A0AAE0H4X9</accession>
<dbReference type="Proteomes" id="UP001190700">
    <property type="component" value="Unassembled WGS sequence"/>
</dbReference>
<protein>
    <submittedName>
        <fullName evidence="1">Uncharacterized protein</fullName>
    </submittedName>
</protein>
<dbReference type="EMBL" id="LGRX02000009">
    <property type="protein sequence ID" value="KAK3289949.1"/>
    <property type="molecule type" value="Genomic_DNA"/>
</dbReference>
<reference evidence="1 2" key="1">
    <citation type="journal article" date="2015" name="Genome Biol. Evol.">
        <title>Comparative Genomics of a Bacterivorous Green Alga Reveals Evolutionary Causalities and Consequences of Phago-Mixotrophic Mode of Nutrition.</title>
        <authorList>
            <person name="Burns J.A."/>
            <person name="Paasch A."/>
            <person name="Narechania A."/>
            <person name="Kim E."/>
        </authorList>
    </citation>
    <scope>NUCLEOTIDE SEQUENCE [LARGE SCALE GENOMIC DNA]</scope>
    <source>
        <strain evidence="1 2">PLY_AMNH</strain>
    </source>
</reference>
<sequence>MYERIAQNVRSTAKRCLQRAEGESKELHPLLFNYEGNLSESSLDKIYDLLRCSTSDTAYDVRETTESILQESARRQRTIVPFADHEARTEYLTRHLPLKRLTSITAEQVQQLGLRENFPGEHGDARKMPTPAQYTMMCLLLSFENRDVVVSSHKLKNINSRSEKSRWPDPTKPVPVISFSEDRKSGMNFDIVTAPPGTGKTGVTIEAALAVYRGILLPHILGRVNAWSVQIRATSALGLYRADAKLRAPRPCQLLVVVAPDNVMTYWHKTLANAVAGDDDFTIYPAAATDKLYIDKLAVLIDEHTHNAAEYKQMSFGKGSKTLVLRLSPSQLKEFLSRHDNIAWPLTIFDEFSAHCASMGVNTPIPLCRLFWAISATPTEICSSLNNCSTQNPFKMLVGAQFKNAESDVPKTDDWVPKHWPWKSDDFVDFNRPCASLKMRTDLLTGNAQVLLLTTFSQCVIDAVIKDVSSKMPKGVHFVTGVTHPSDGTNNYSSWRLHAFDANWRASCNIPDGFRLYDLTVAADHYDPTTSCTRLDKVFIADVQLNINFKVVIVRWFPLGEHESFVRLTAMRDHLDRAINRAKAIAYPDTQLSKRVISTLLEKREFISDEITELDTTLVCTRCGGCVRLTSSAHTLWVRLHSDAATRTMLCPFCYTRGKLSGDLNTANLMKPADVHEAAAYLSTNFTDILKQGGYANSVHATMSHYVLNEGARRILLFADVAPAMPFLRSIFASLTGLFGQRGLCFEHILLNDAEGRTAGQSKQATRGAVIAMYQAPSIADKETVKVLLLNVHAGRNEETHGMNLDCTDCIIAISRIPNPVQAVHRALRAGDAVNDRTVHVVRV</sequence>
<comment type="caution">
    <text evidence="1">The sequence shown here is derived from an EMBL/GenBank/DDBJ whole genome shotgun (WGS) entry which is preliminary data.</text>
</comment>
<dbReference type="AlphaFoldDB" id="A0AAE0H4X9"/>
<evidence type="ECO:0000313" key="1">
    <source>
        <dbReference type="EMBL" id="KAK3289949.1"/>
    </source>
</evidence>
<organism evidence="1 2">
    <name type="scientific">Cymbomonas tetramitiformis</name>
    <dbReference type="NCBI Taxonomy" id="36881"/>
    <lineage>
        <taxon>Eukaryota</taxon>
        <taxon>Viridiplantae</taxon>
        <taxon>Chlorophyta</taxon>
        <taxon>Pyramimonadophyceae</taxon>
        <taxon>Pyramimonadales</taxon>
        <taxon>Pyramimonadaceae</taxon>
        <taxon>Cymbomonas</taxon>
    </lineage>
</organism>
<gene>
    <name evidence="1" type="ORF">CYMTET_2663</name>
</gene>
<proteinExistence type="predicted"/>
<evidence type="ECO:0000313" key="2">
    <source>
        <dbReference type="Proteomes" id="UP001190700"/>
    </source>
</evidence>
<name>A0AAE0H4X9_9CHLO</name>
<keyword evidence="2" id="KW-1185">Reference proteome</keyword>